<gene>
    <name evidence="7" type="primary">2-ogdc</name>
</gene>
<dbReference type="PANTHER" id="PTHR18968:SF129">
    <property type="entry name" value="ACETOLACTATE SYNTHASE"/>
    <property type="match status" value="1"/>
</dbReference>
<evidence type="ECO:0000259" key="4">
    <source>
        <dbReference type="Pfam" id="PF00205"/>
    </source>
</evidence>
<dbReference type="GO" id="GO:0009099">
    <property type="term" value="P:L-valine biosynthetic process"/>
    <property type="evidence" value="ECO:0007669"/>
    <property type="project" value="TreeGrafter"/>
</dbReference>
<dbReference type="GO" id="GO:0009097">
    <property type="term" value="P:isoleucine biosynthetic process"/>
    <property type="evidence" value="ECO:0007669"/>
    <property type="project" value="TreeGrafter"/>
</dbReference>
<evidence type="ECO:0000313" key="7">
    <source>
        <dbReference type="EMBL" id="BBB94589.1"/>
    </source>
</evidence>
<dbReference type="PROSITE" id="PS00187">
    <property type="entry name" value="TPP_ENZYMES"/>
    <property type="match status" value="1"/>
</dbReference>
<feature type="domain" description="Thiamine pyrophosphate enzyme N-terminal TPP-binding" evidence="6">
    <location>
        <begin position="48"/>
        <end position="165"/>
    </location>
</feature>
<evidence type="ECO:0000259" key="6">
    <source>
        <dbReference type="Pfam" id="PF02776"/>
    </source>
</evidence>
<dbReference type="NCBIfam" id="NF006187">
    <property type="entry name" value="PRK08322.1"/>
    <property type="match status" value="1"/>
</dbReference>
<dbReference type="SUPFAM" id="SSF52467">
    <property type="entry name" value="DHS-like NAD/FAD-binding domain"/>
    <property type="match status" value="1"/>
</dbReference>
<evidence type="ECO:0000256" key="1">
    <source>
        <dbReference type="ARBA" id="ARBA00007812"/>
    </source>
</evidence>
<dbReference type="InterPro" id="IPR029061">
    <property type="entry name" value="THDP-binding"/>
</dbReference>
<dbReference type="Pfam" id="PF02776">
    <property type="entry name" value="TPP_enzyme_N"/>
    <property type="match status" value="1"/>
</dbReference>
<dbReference type="InterPro" id="IPR045229">
    <property type="entry name" value="TPP_enz"/>
</dbReference>
<organism evidence="7">
    <name type="scientific">Euglena gracilis</name>
    <dbReference type="NCBI Taxonomy" id="3039"/>
    <lineage>
        <taxon>Eukaryota</taxon>
        <taxon>Discoba</taxon>
        <taxon>Euglenozoa</taxon>
        <taxon>Euglenida</taxon>
        <taxon>Spirocuta</taxon>
        <taxon>Euglenophyceae</taxon>
        <taxon>Euglenales</taxon>
        <taxon>Euglenaceae</taxon>
        <taxon>Euglena</taxon>
    </lineage>
</organism>
<dbReference type="Gene3D" id="3.40.50.970">
    <property type="match status" value="2"/>
</dbReference>
<proteinExistence type="evidence at transcript level"/>
<dbReference type="EMBL" id="AB073207">
    <property type="protein sequence ID" value="BBB94589.1"/>
    <property type="molecule type" value="mRNA"/>
</dbReference>
<accession>A0A2Z5WHY1</accession>
<dbReference type="GO" id="GO:0000287">
    <property type="term" value="F:magnesium ion binding"/>
    <property type="evidence" value="ECO:0007669"/>
    <property type="project" value="InterPro"/>
</dbReference>
<dbReference type="Pfam" id="PF02775">
    <property type="entry name" value="TPP_enzyme_C"/>
    <property type="match status" value="1"/>
</dbReference>
<dbReference type="InterPro" id="IPR029035">
    <property type="entry name" value="DHS-like_NAD/FAD-binding_dom"/>
</dbReference>
<protein>
    <submittedName>
        <fullName evidence="7">2-oxoglutarate decarboxylase</fullName>
    </submittedName>
</protein>
<feature type="domain" description="Thiamine pyrophosphate enzyme TPP-binding" evidence="5">
    <location>
        <begin position="441"/>
        <end position="586"/>
    </location>
</feature>
<dbReference type="InterPro" id="IPR012000">
    <property type="entry name" value="Thiamin_PyroP_enz_cen_dom"/>
</dbReference>
<dbReference type="GO" id="GO:0050660">
    <property type="term" value="F:flavin adenine dinucleotide binding"/>
    <property type="evidence" value="ECO:0007669"/>
    <property type="project" value="TreeGrafter"/>
</dbReference>
<evidence type="ECO:0000256" key="3">
    <source>
        <dbReference type="RuleBase" id="RU362132"/>
    </source>
</evidence>
<sequence>MYRLKNLQAVPWKAPTRAIRGIALDGPDRDRMFNAYLHSSRPSFGPATDVFVQCLEAEKIDWIFGIPGEENLDLLHSLAKAHRREGGETMKLVVTRHEQAAGFMAATVGRLTGHPAACLSTLGPGATNFTTALAYSKLGGFPLICITGQKPIRHSKQGAFQILDICGHFRDVVKSTKSIEDPDLIPSTIRNAVLQAREEKPGPVHIELAEDIAALEVSKEGGWVFPAPTRTPIARGRRPLVEPKCIEHAVTLIHAAKRPLICIAAGANRKNTHHAMEVLMRKTGLMVVCTQMGKGVVYEDNLGYIGCTALSDKDLVHVAINTADLIVNVGHDISEKPPFIMNHNKPPLVIHANFTRPLVDPVYFPHLVLVGDINDCLWQLATRIRPQPHWDFNPFQMVRREIERTVWNSPYAQSDAFPLTVQRLVSDVRKAMPVDGIVSLDNGMYKIWFARQYKTMMGNTLLLDNALATMGAGLPSCIAAKLVYPERVCIAVCGDGGFMMNSQEIETALRLNLHIVVIVLNNNSYGMIAWKATAMGMDDFGLNYGNPDFAQYARAYGAIGHNVKSTAEFLPTLEKAIKEHGVHIIDLPISYETSDKALFEDLPKEVEELKKAVAKAISEEKKFDWDAVTAAQS</sequence>
<dbReference type="GO" id="GO:0005948">
    <property type="term" value="C:acetolactate synthase complex"/>
    <property type="evidence" value="ECO:0007669"/>
    <property type="project" value="TreeGrafter"/>
</dbReference>
<dbReference type="GO" id="GO:0030976">
    <property type="term" value="F:thiamine pyrophosphate binding"/>
    <property type="evidence" value="ECO:0007669"/>
    <property type="project" value="InterPro"/>
</dbReference>
<dbReference type="PANTHER" id="PTHR18968">
    <property type="entry name" value="THIAMINE PYROPHOSPHATE ENZYMES"/>
    <property type="match status" value="1"/>
</dbReference>
<reference evidence="7" key="1">
    <citation type="journal article" date="2017" name="Biosci. Biotechnol. Biochem.">
        <title>Physiological functions of pyruvate:NADP+ oxidoreductase and 2-oxoglutarate decarboxylase in Euglena gracilis under aerobic and anaerobic conditions.</title>
        <authorList>
            <person name="Nakazawa M."/>
            <person name="Hayashi R."/>
            <person name="Takenaka S."/>
            <person name="Inui H."/>
            <person name="Ishikawa T."/>
            <person name="Ueda M."/>
            <person name="Sakamoto T."/>
            <person name="Nakano Y."/>
            <person name="Miyatake K."/>
        </authorList>
    </citation>
    <scope>NUCLEOTIDE SEQUENCE</scope>
</reference>
<keyword evidence="2 3" id="KW-0786">Thiamine pyrophosphate</keyword>
<dbReference type="InterPro" id="IPR000399">
    <property type="entry name" value="TPP-bd_CS"/>
</dbReference>
<dbReference type="CDD" id="cd07035">
    <property type="entry name" value="TPP_PYR_POX_like"/>
    <property type="match status" value="1"/>
</dbReference>
<evidence type="ECO:0000256" key="2">
    <source>
        <dbReference type="ARBA" id="ARBA00023052"/>
    </source>
</evidence>
<dbReference type="GO" id="GO:0003984">
    <property type="term" value="F:acetolactate synthase activity"/>
    <property type="evidence" value="ECO:0007669"/>
    <property type="project" value="TreeGrafter"/>
</dbReference>
<feature type="domain" description="Thiamine pyrophosphate enzyme central" evidence="4">
    <location>
        <begin position="246"/>
        <end position="380"/>
    </location>
</feature>
<dbReference type="Gene3D" id="3.40.50.1220">
    <property type="entry name" value="TPP-binding domain"/>
    <property type="match status" value="1"/>
</dbReference>
<comment type="similarity">
    <text evidence="1 3">Belongs to the TPP enzyme family.</text>
</comment>
<dbReference type="InterPro" id="IPR012001">
    <property type="entry name" value="Thiamin_PyroP_enz_TPP-bd_dom"/>
</dbReference>
<dbReference type="InterPro" id="IPR011766">
    <property type="entry name" value="TPP_enzyme_TPP-bd"/>
</dbReference>
<evidence type="ECO:0000259" key="5">
    <source>
        <dbReference type="Pfam" id="PF02775"/>
    </source>
</evidence>
<name>A0A2Z5WHY1_EUGGR</name>
<dbReference type="Pfam" id="PF00205">
    <property type="entry name" value="TPP_enzyme_M"/>
    <property type="match status" value="1"/>
</dbReference>
<dbReference type="AlphaFoldDB" id="A0A2Z5WHY1"/>
<dbReference type="SUPFAM" id="SSF52518">
    <property type="entry name" value="Thiamin diphosphate-binding fold (THDP-binding)"/>
    <property type="match status" value="2"/>
</dbReference>